<sequence>MKKAASPTVKKKGRKPARGAWLKKIAKGSPTPTRLLVARKRGPKKHRRLSRASSFSLRPLETAVAGWTAEFKWAVGEANGLHGLFSQRHLGQLDRKSTLFTAREIVHKDNIFCS</sequence>
<feature type="region of interest" description="Disordered" evidence="1">
    <location>
        <begin position="1"/>
        <end position="20"/>
    </location>
</feature>
<dbReference type="EnsemblPlants" id="PNT74557">
    <property type="protein sequence ID" value="PNT74557"/>
    <property type="gene ID" value="BRADI_1g17545v3"/>
</dbReference>
<keyword evidence="4" id="KW-1185">Reference proteome</keyword>
<dbReference type="InParanoid" id="A0A2K2DJW0"/>
<organism evidence="2">
    <name type="scientific">Brachypodium distachyon</name>
    <name type="common">Purple false brome</name>
    <name type="synonym">Trachynia distachya</name>
    <dbReference type="NCBI Taxonomy" id="15368"/>
    <lineage>
        <taxon>Eukaryota</taxon>
        <taxon>Viridiplantae</taxon>
        <taxon>Streptophyta</taxon>
        <taxon>Embryophyta</taxon>
        <taxon>Tracheophyta</taxon>
        <taxon>Spermatophyta</taxon>
        <taxon>Magnoliopsida</taxon>
        <taxon>Liliopsida</taxon>
        <taxon>Poales</taxon>
        <taxon>Poaceae</taxon>
        <taxon>BOP clade</taxon>
        <taxon>Pooideae</taxon>
        <taxon>Stipodae</taxon>
        <taxon>Brachypodieae</taxon>
        <taxon>Brachypodium</taxon>
    </lineage>
</organism>
<dbReference type="AlphaFoldDB" id="A0A2K2DJW0"/>
<evidence type="ECO:0000313" key="4">
    <source>
        <dbReference type="Proteomes" id="UP000008810"/>
    </source>
</evidence>
<dbReference type="Proteomes" id="UP000008810">
    <property type="component" value="Chromosome 1"/>
</dbReference>
<evidence type="ECO:0000256" key="1">
    <source>
        <dbReference type="SAM" id="MobiDB-lite"/>
    </source>
</evidence>
<reference evidence="2 3" key="1">
    <citation type="journal article" date="2010" name="Nature">
        <title>Genome sequencing and analysis of the model grass Brachypodium distachyon.</title>
        <authorList>
            <consortium name="International Brachypodium Initiative"/>
        </authorList>
    </citation>
    <scope>NUCLEOTIDE SEQUENCE [LARGE SCALE GENOMIC DNA]</scope>
    <source>
        <strain evidence="2 3">Bd21</strain>
    </source>
</reference>
<proteinExistence type="predicted"/>
<dbReference type="EMBL" id="CM000880">
    <property type="protein sequence ID" value="PNT74557.1"/>
    <property type="molecule type" value="Genomic_DNA"/>
</dbReference>
<accession>A0A2K2DJW0</accession>
<protein>
    <submittedName>
        <fullName evidence="2 3">Uncharacterized protein</fullName>
    </submittedName>
</protein>
<reference evidence="3" key="3">
    <citation type="submission" date="2018-08" db="UniProtKB">
        <authorList>
            <consortium name="EnsemblPlants"/>
        </authorList>
    </citation>
    <scope>IDENTIFICATION</scope>
    <source>
        <strain evidence="3">cv. Bd21</strain>
    </source>
</reference>
<evidence type="ECO:0000313" key="2">
    <source>
        <dbReference type="EMBL" id="PNT74557.1"/>
    </source>
</evidence>
<feature type="compositionally biased region" description="Basic residues" evidence="1">
    <location>
        <begin position="1"/>
        <end position="17"/>
    </location>
</feature>
<dbReference type="Gramene" id="PNT74557">
    <property type="protein sequence ID" value="PNT74557"/>
    <property type="gene ID" value="BRADI_1g17545v3"/>
</dbReference>
<gene>
    <name evidence="2" type="ORF">BRADI_1g17545v3</name>
</gene>
<evidence type="ECO:0000313" key="3">
    <source>
        <dbReference type="EnsemblPlants" id="PNT74557"/>
    </source>
</evidence>
<reference evidence="2" key="2">
    <citation type="submission" date="2017-06" db="EMBL/GenBank/DDBJ databases">
        <title>WGS assembly of Brachypodium distachyon.</title>
        <authorList>
            <consortium name="The International Brachypodium Initiative"/>
            <person name="Lucas S."/>
            <person name="Harmon-Smith M."/>
            <person name="Lail K."/>
            <person name="Tice H."/>
            <person name="Grimwood J."/>
            <person name="Bruce D."/>
            <person name="Barry K."/>
            <person name="Shu S."/>
            <person name="Lindquist E."/>
            <person name="Wang M."/>
            <person name="Pitluck S."/>
            <person name="Vogel J.P."/>
            <person name="Garvin D.F."/>
            <person name="Mockler T.C."/>
            <person name="Schmutz J."/>
            <person name="Rokhsar D."/>
            <person name="Bevan M.W."/>
        </authorList>
    </citation>
    <scope>NUCLEOTIDE SEQUENCE</scope>
    <source>
        <strain evidence="2">Bd21</strain>
    </source>
</reference>
<name>A0A2K2DJW0_BRADI</name>